<sequence length="43" mass="4875">AVPPLWRRIMDRRVLAHYGGDVTKANLQPAKRERLLARYGSAA</sequence>
<feature type="non-terminal residue" evidence="1">
    <location>
        <position position="1"/>
    </location>
</feature>
<protein>
    <submittedName>
        <fullName evidence="1">Alkane 1-monooxygenase</fullName>
    </submittedName>
</protein>
<reference evidence="2" key="1">
    <citation type="journal article" date="2019" name="Int. J. Syst. Evol. Microbiol.">
        <title>The Global Catalogue of Microorganisms (GCM) 10K type strain sequencing project: providing services to taxonomists for standard genome sequencing and annotation.</title>
        <authorList>
            <consortium name="The Broad Institute Genomics Platform"/>
            <consortium name="The Broad Institute Genome Sequencing Center for Infectious Disease"/>
            <person name="Wu L."/>
            <person name="Ma J."/>
        </authorList>
    </citation>
    <scope>NUCLEOTIDE SEQUENCE [LARGE SCALE GENOMIC DNA]</scope>
    <source>
        <strain evidence="2">CGMCC 4.7330</strain>
    </source>
</reference>
<accession>A0ABV8DQG6</accession>
<comment type="caution">
    <text evidence="1">The sequence shown here is derived from an EMBL/GenBank/DDBJ whole genome shotgun (WGS) entry which is preliminary data.</text>
</comment>
<dbReference type="Proteomes" id="UP001595696">
    <property type="component" value="Unassembled WGS sequence"/>
</dbReference>
<name>A0ABV8DQG6_9NOCA</name>
<evidence type="ECO:0000313" key="2">
    <source>
        <dbReference type="Proteomes" id="UP001595696"/>
    </source>
</evidence>
<organism evidence="1 2">
    <name type="scientific">Nocardia jiangsuensis</name>
    <dbReference type="NCBI Taxonomy" id="1691563"/>
    <lineage>
        <taxon>Bacteria</taxon>
        <taxon>Bacillati</taxon>
        <taxon>Actinomycetota</taxon>
        <taxon>Actinomycetes</taxon>
        <taxon>Mycobacteriales</taxon>
        <taxon>Nocardiaceae</taxon>
        <taxon>Nocardia</taxon>
    </lineage>
</organism>
<proteinExistence type="predicted"/>
<gene>
    <name evidence="1" type="ORF">ACFO0B_07655</name>
</gene>
<dbReference type="EMBL" id="JBHSAX010000006">
    <property type="protein sequence ID" value="MFC3961862.1"/>
    <property type="molecule type" value="Genomic_DNA"/>
</dbReference>
<keyword evidence="2" id="KW-1185">Reference proteome</keyword>
<evidence type="ECO:0000313" key="1">
    <source>
        <dbReference type="EMBL" id="MFC3961862.1"/>
    </source>
</evidence>